<evidence type="ECO:0008006" key="24">
    <source>
        <dbReference type="Google" id="ProtNLM"/>
    </source>
</evidence>
<evidence type="ECO:0000256" key="5">
    <source>
        <dbReference type="ARBA" id="ARBA00022692"/>
    </source>
</evidence>
<dbReference type="PROSITE" id="PS00108">
    <property type="entry name" value="PROTEIN_KINASE_ST"/>
    <property type="match status" value="1"/>
</dbReference>
<evidence type="ECO:0000313" key="23">
    <source>
        <dbReference type="Proteomes" id="UP001603857"/>
    </source>
</evidence>
<keyword evidence="4" id="KW-0808">Transferase</keyword>
<evidence type="ECO:0000256" key="2">
    <source>
        <dbReference type="ARBA" id="ARBA00022527"/>
    </source>
</evidence>
<dbReference type="PROSITE" id="PS50011">
    <property type="entry name" value="PROTEIN_KINASE_DOM"/>
    <property type="match status" value="1"/>
</dbReference>
<keyword evidence="23" id="KW-1185">Reference proteome</keyword>
<evidence type="ECO:0000256" key="4">
    <source>
        <dbReference type="ARBA" id="ARBA00022679"/>
    </source>
</evidence>
<feature type="chain" id="PRO_5044890394" description="Cysteine-rich receptor-kinase-like protein" evidence="19">
    <location>
        <begin position="26"/>
        <end position="671"/>
    </location>
</feature>
<feature type="domain" description="Protein kinase" evidence="20">
    <location>
        <begin position="341"/>
        <end position="617"/>
    </location>
</feature>
<dbReference type="AlphaFoldDB" id="A0ABD1M353"/>
<dbReference type="GO" id="GO:0004674">
    <property type="term" value="F:protein serine/threonine kinase activity"/>
    <property type="evidence" value="ECO:0007669"/>
    <property type="project" value="UniProtKB-KW"/>
</dbReference>
<sequence length="671" mass="75864">MAMATISHPIYFLFCFSVIIIETTCEVSVGPDYQEAEYCDTSVNYTANSAYRTNLNTLLSTLTSNTQINYGFYNLSYGENTDKVYAIGLCRGDVKPDKCRTCLNSSTLNLRQLCPNQKEAVKWEEKCILRYSNRSIFRTMEIYPNYAMNNEDNATDVDESHKVLGELLTSLRDKTASGDSRRKYATDTAIVANSETIYGLMQCTPDLSSQECGDCLNWTISYIPSNFKDTVGAVILAPSCNLRFEIYPFYEPTTILDTVVPPVSSPSPNEKHNSLRTTIAIVVPIVFVVLVLLIVIMSRCFGRKEARKNLLAGEEEHDDEIQMVESLQFDLDTIQLATNNFSDSNKLGEGGFGTVYHGKLSNGQVIAVKRLSSHSGQGNMEFKNEVLLLAKLQHRNLVRLLGFSLKGREKILVYEFVSNKSLDYFIFDSMKKRQLDWEKRYKIIQGIARGLLYLHEDSRLRIIHRDLKASNVLLDEDMIPKISDFGMARMIVADQTQENTSRVVGTYGYMAPEYVMYGQFSVKSDVFSFGVLVLEIISGQKNHYNRHENGEHLINFVWKKWQEREITNIIDPLLINNSQSEMIKCIHIGLLCVQENLANRPTMANVVLMLNSCSITLPVPSKPAFFIDSATTSLSNMSWDVNSSTTRSSQSIIKSTQESINEASVTELYPR</sequence>
<dbReference type="GO" id="GO:0005524">
    <property type="term" value="F:ATP binding"/>
    <property type="evidence" value="ECO:0007669"/>
    <property type="project" value="UniProtKB-UniRule"/>
</dbReference>
<dbReference type="SUPFAM" id="SSF56112">
    <property type="entry name" value="Protein kinase-like (PK-like)"/>
    <property type="match status" value="1"/>
</dbReference>
<dbReference type="InterPro" id="IPR008271">
    <property type="entry name" value="Ser/Thr_kinase_AS"/>
</dbReference>
<keyword evidence="8 17" id="KW-0547">Nucleotide-binding</keyword>
<evidence type="ECO:0000256" key="11">
    <source>
        <dbReference type="ARBA" id="ARBA00022989"/>
    </source>
</evidence>
<dbReference type="InterPro" id="IPR000719">
    <property type="entry name" value="Prot_kinase_dom"/>
</dbReference>
<comment type="catalytic activity">
    <reaction evidence="15">
        <text>L-seryl-[protein] + ATP = O-phospho-L-seryl-[protein] + ADP + H(+)</text>
        <dbReference type="Rhea" id="RHEA:17989"/>
        <dbReference type="Rhea" id="RHEA-COMP:9863"/>
        <dbReference type="Rhea" id="RHEA-COMP:11604"/>
        <dbReference type="ChEBI" id="CHEBI:15378"/>
        <dbReference type="ChEBI" id="CHEBI:29999"/>
        <dbReference type="ChEBI" id="CHEBI:30616"/>
        <dbReference type="ChEBI" id="CHEBI:83421"/>
        <dbReference type="ChEBI" id="CHEBI:456216"/>
    </reaction>
</comment>
<keyword evidence="2" id="KW-0723">Serine/threonine-protein kinase</keyword>
<dbReference type="CDD" id="cd23509">
    <property type="entry name" value="Gnk2-like"/>
    <property type="match status" value="2"/>
</dbReference>
<evidence type="ECO:0000313" key="22">
    <source>
        <dbReference type="EMBL" id="KAL2330233.1"/>
    </source>
</evidence>
<dbReference type="InterPro" id="IPR017441">
    <property type="entry name" value="Protein_kinase_ATP_BS"/>
</dbReference>
<dbReference type="EMBL" id="JBGMDY010000006">
    <property type="protein sequence ID" value="KAL2330233.1"/>
    <property type="molecule type" value="Genomic_DNA"/>
</dbReference>
<dbReference type="InterPro" id="IPR001245">
    <property type="entry name" value="Ser-Thr/Tyr_kinase_cat_dom"/>
</dbReference>
<dbReference type="InterPro" id="IPR002902">
    <property type="entry name" value="GNK2"/>
</dbReference>
<comment type="catalytic activity">
    <reaction evidence="16">
        <text>L-threonyl-[protein] + ATP = O-phospho-L-threonyl-[protein] + ADP + H(+)</text>
        <dbReference type="Rhea" id="RHEA:46608"/>
        <dbReference type="Rhea" id="RHEA-COMP:11060"/>
        <dbReference type="Rhea" id="RHEA-COMP:11605"/>
        <dbReference type="ChEBI" id="CHEBI:15378"/>
        <dbReference type="ChEBI" id="CHEBI:30013"/>
        <dbReference type="ChEBI" id="CHEBI:30616"/>
        <dbReference type="ChEBI" id="CHEBI:61977"/>
        <dbReference type="ChEBI" id="CHEBI:456216"/>
    </reaction>
</comment>
<evidence type="ECO:0000259" key="20">
    <source>
        <dbReference type="PROSITE" id="PS50011"/>
    </source>
</evidence>
<keyword evidence="12 18" id="KW-0472">Membrane</keyword>
<evidence type="ECO:0000256" key="12">
    <source>
        <dbReference type="ARBA" id="ARBA00023136"/>
    </source>
</evidence>
<dbReference type="PROSITE" id="PS00107">
    <property type="entry name" value="PROTEIN_KINASE_ATP"/>
    <property type="match status" value="1"/>
</dbReference>
<evidence type="ECO:0000256" key="7">
    <source>
        <dbReference type="ARBA" id="ARBA00022737"/>
    </source>
</evidence>
<feature type="binding site" evidence="17">
    <location>
        <position position="369"/>
    </location>
    <ligand>
        <name>ATP</name>
        <dbReference type="ChEBI" id="CHEBI:30616"/>
    </ligand>
</feature>
<evidence type="ECO:0000256" key="3">
    <source>
        <dbReference type="ARBA" id="ARBA00022553"/>
    </source>
</evidence>
<feature type="signal peptide" evidence="19">
    <location>
        <begin position="1"/>
        <end position="25"/>
    </location>
</feature>
<dbReference type="SMART" id="SM00220">
    <property type="entry name" value="S_TKc"/>
    <property type="match status" value="1"/>
</dbReference>
<evidence type="ECO:0000256" key="14">
    <source>
        <dbReference type="ARBA" id="ARBA00023180"/>
    </source>
</evidence>
<dbReference type="FunFam" id="3.30.430.20:FF:000003">
    <property type="entry name" value="Cysteine-rich RLK (RECEPTOR-like protein kinase) 10"/>
    <property type="match status" value="1"/>
</dbReference>
<dbReference type="FunFam" id="3.30.430.20:FF:000002">
    <property type="entry name" value="Cysteine-rich receptor-like protein kinase 10"/>
    <property type="match status" value="1"/>
</dbReference>
<dbReference type="PROSITE" id="PS51473">
    <property type="entry name" value="GNK2"/>
    <property type="match status" value="2"/>
</dbReference>
<dbReference type="FunFam" id="1.10.510.10:FF:000129">
    <property type="entry name" value="cysteine-rich receptor-like protein kinase 10"/>
    <property type="match status" value="1"/>
</dbReference>
<protein>
    <recommendedName>
        <fullName evidence="24">Cysteine-rich receptor-kinase-like protein</fullName>
    </recommendedName>
</protein>
<dbReference type="PANTHER" id="PTHR27002">
    <property type="entry name" value="RECEPTOR-LIKE SERINE/THREONINE-PROTEIN KINASE SD1-8"/>
    <property type="match status" value="1"/>
</dbReference>
<evidence type="ECO:0000256" key="6">
    <source>
        <dbReference type="ARBA" id="ARBA00022729"/>
    </source>
</evidence>
<dbReference type="GO" id="GO:0006979">
    <property type="term" value="P:response to oxidative stress"/>
    <property type="evidence" value="ECO:0007669"/>
    <property type="project" value="UniProtKB-ARBA"/>
</dbReference>
<feature type="domain" description="Gnk2-homologous" evidence="21">
    <location>
        <begin position="33"/>
        <end position="136"/>
    </location>
</feature>
<dbReference type="Gene3D" id="3.30.430.20">
    <property type="entry name" value="Gnk2 domain, C-X8-C-X2-C motif"/>
    <property type="match status" value="2"/>
</dbReference>
<comment type="caution">
    <text evidence="22">The sequence shown here is derived from an EMBL/GenBank/DDBJ whole genome shotgun (WGS) entry which is preliminary data.</text>
</comment>
<dbReference type="GO" id="GO:0016020">
    <property type="term" value="C:membrane"/>
    <property type="evidence" value="ECO:0007669"/>
    <property type="project" value="UniProtKB-SubCell"/>
</dbReference>
<evidence type="ECO:0000256" key="16">
    <source>
        <dbReference type="ARBA" id="ARBA00047951"/>
    </source>
</evidence>
<keyword evidence="7" id="KW-0677">Repeat</keyword>
<evidence type="ECO:0000256" key="17">
    <source>
        <dbReference type="PROSITE-ProRule" id="PRU10141"/>
    </source>
</evidence>
<dbReference type="Proteomes" id="UP001603857">
    <property type="component" value="Unassembled WGS sequence"/>
</dbReference>
<evidence type="ECO:0000256" key="19">
    <source>
        <dbReference type="SAM" id="SignalP"/>
    </source>
</evidence>
<feature type="transmembrane region" description="Helical" evidence="18">
    <location>
        <begin position="279"/>
        <end position="301"/>
    </location>
</feature>
<keyword evidence="11 18" id="KW-1133">Transmembrane helix</keyword>
<name>A0ABD1M353_9FABA</name>
<keyword evidence="9" id="KW-0418">Kinase</keyword>
<keyword evidence="5 18" id="KW-0812">Transmembrane</keyword>
<evidence type="ECO:0000256" key="1">
    <source>
        <dbReference type="ARBA" id="ARBA00004167"/>
    </source>
</evidence>
<evidence type="ECO:0000259" key="21">
    <source>
        <dbReference type="PROSITE" id="PS51473"/>
    </source>
</evidence>
<keyword evidence="14" id="KW-0325">Glycoprotein</keyword>
<feature type="domain" description="Gnk2-homologous" evidence="21">
    <location>
        <begin position="142"/>
        <end position="249"/>
    </location>
</feature>
<organism evidence="22 23">
    <name type="scientific">Flemingia macrophylla</name>
    <dbReference type="NCBI Taxonomy" id="520843"/>
    <lineage>
        <taxon>Eukaryota</taxon>
        <taxon>Viridiplantae</taxon>
        <taxon>Streptophyta</taxon>
        <taxon>Embryophyta</taxon>
        <taxon>Tracheophyta</taxon>
        <taxon>Spermatophyta</taxon>
        <taxon>Magnoliopsida</taxon>
        <taxon>eudicotyledons</taxon>
        <taxon>Gunneridae</taxon>
        <taxon>Pentapetalae</taxon>
        <taxon>rosids</taxon>
        <taxon>fabids</taxon>
        <taxon>Fabales</taxon>
        <taxon>Fabaceae</taxon>
        <taxon>Papilionoideae</taxon>
        <taxon>50 kb inversion clade</taxon>
        <taxon>NPAAA clade</taxon>
        <taxon>indigoferoid/millettioid clade</taxon>
        <taxon>Phaseoleae</taxon>
        <taxon>Flemingia</taxon>
    </lineage>
</organism>
<dbReference type="Pfam" id="PF01657">
    <property type="entry name" value="Stress-antifung"/>
    <property type="match status" value="2"/>
</dbReference>
<dbReference type="Gene3D" id="1.10.510.10">
    <property type="entry name" value="Transferase(Phosphotransferase) domain 1"/>
    <property type="match status" value="1"/>
</dbReference>
<keyword evidence="13" id="KW-0675">Receptor</keyword>
<comment type="subcellular location">
    <subcellularLocation>
        <location evidence="1">Membrane</location>
        <topology evidence="1">Single-pass membrane protein</topology>
    </subcellularLocation>
</comment>
<keyword evidence="3" id="KW-0597">Phosphoprotein</keyword>
<accession>A0ABD1M353</accession>
<keyword evidence="10 17" id="KW-0067">ATP-binding</keyword>
<dbReference type="InterPro" id="IPR011009">
    <property type="entry name" value="Kinase-like_dom_sf"/>
</dbReference>
<evidence type="ECO:0000256" key="18">
    <source>
        <dbReference type="SAM" id="Phobius"/>
    </source>
</evidence>
<evidence type="ECO:0000256" key="10">
    <source>
        <dbReference type="ARBA" id="ARBA00022840"/>
    </source>
</evidence>
<evidence type="ECO:0000256" key="8">
    <source>
        <dbReference type="ARBA" id="ARBA00022741"/>
    </source>
</evidence>
<dbReference type="PANTHER" id="PTHR27002:SF1093">
    <property type="entry name" value="CYSTEINE-RICH RECEPTOR-LIKE PROTEIN KINASE 26 ISOFORM X1"/>
    <property type="match status" value="1"/>
</dbReference>
<gene>
    <name evidence="22" type="ORF">Fmac_017814</name>
</gene>
<evidence type="ECO:0000256" key="13">
    <source>
        <dbReference type="ARBA" id="ARBA00023170"/>
    </source>
</evidence>
<evidence type="ECO:0000256" key="15">
    <source>
        <dbReference type="ARBA" id="ARBA00047558"/>
    </source>
</evidence>
<dbReference type="InterPro" id="IPR038408">
    <property type="entry name" value="GNK2_sf"/>
</dbReference>
<keyword evidence="6 19" id="KW-0732">Signal</keyword>
<evidence type="ECO:0000256" key="9">
    <source>
        <dbReference type="ARBA" id="ARBA00022777"/>
    </source>
</evidence>
<dbReference type="Gene3D" id="3.30.200.20">
    <property type="entry name" value="Phosphorylase Kinase, domain 1"/>
    <property type="match status" value="1"/>
</dbReference>
<dbReference type="CDD" id="cd14066">
    <property type="entry name" value="STKc_IRAK"/>
    <property type="match status" value="1"/>
</dbReference>
<reference evidence="22 23" key="1">
    <citation type="submission" date="2024-08" db="EMBL/GenBank/DDBJ databases">
        <title>Insights into the chromosomal genome structure of Flemingia macrophylla.</title>
        <authorList>
            <person name="Ding Y."/>
            <person name="Zhao Y."/>
            <person name="Bi W."/>
            <person name="Wu M."/>
            <person name="Zhao G."/>
            <person name="Gong Y."/>
            <person name="Li W."/>
            <person name="Zhang P."/>
        </authorList>
    </citation>
    <scope>NUCLEOTIDE SEQUENCE [LARGE SCALE GENOMIC DNA]</scope>
    <source>
        <strain evidence="22">DYQJB</strain>
        <tissue evidence="22">Leaf</tissue>
    </source>
</reference>
<proteinExistence type="predicted"/>
<dbReference type="FunFam" id="3.30.200.20:FF:000142">
    <property type="entry name" value="Cysteine-rich receptor-like protein kinase 10"/>
    <property type="match status" value="1"/>
</dbReference>
<dbReference type="Pfam" id="PF07714">
    <property type="entry name" value="PK_Tyr_Ser-Thr"/>
    <property type="match status" value="1"/>
</dbReference>